<evidence type="ECO:0000313" key="2">
    <source>
        <dbReference type="EMBL" id="KAA3437900.1"/>
    </source>
</evidence>
<dbReference type="GO" id="GO:0016787">
    <property type="term" value="F:hydrolase activity"/>
    <property type="evidence" value="ECO:0007669"/>
    <property type="project" value="UniProtKB-KW"/>
</dbReference>
<dbReference type="InterPro" id="IPR029058">
    <property type="entry name" value="AB_hydrolase_fold"/>
</dbReference>
<organism evidence="2 3">
    <name type="scientific">Rufibacter hautae</name>
    <dbReference type="NCBI Taxonomy" id="2595005"/>
    <lineage>
        <taxon>Bacteria</taxon>
        <taxon>Pseudomonadati</taxon>
        <taxon>Bacteroidota</taxon>
        <taxon>Cytophagia</taxon>
        <taxon>Cytophagales</taxon>
        <taxon>Hymenobacteraceae</taxon>
        <taxon>Rufibacter</taxon>
    </lineage>
</organism>
<dbReference type="PANTHER" id="PTHR48098">
    <property type="entry name" value="ENTEROCHELIN ESTERASE-RELATED"/>
    <property type="match status" value="1"/>
</dbReference>
<reference evidence="2 3" key="1">
    <citation type="submission" date="2019-07" db="EMBL/GenBank/DDBJ databases">
        <title>Rufibacter sp. nov., isolated from lake sediment.</title>
        <authorList>
            <person name="Qu J.-H."/>
        </authorList>
    </citation>
    <scope>NUCLEOTIDE SEQUENCE [LARGE SCALE GENOMIC DNA]</scope>
    <source>
        <strain evidence="2 3">NBS58-1</strain>
    </source>
</reference>
<accession>A0A5B6TF51</accession>
<evidence type="ECO:0000256" key="1">
    <source>
        <dbReference type="SAM" id="SignalP"/>
    </source>
</evidence>
<protein>
    <submittedName>
        <fullName evidence="2">Alpha/beta hydrolase</fullName>
    </submittedName>
</protein>
<proteinExistence type="predicted"/>
<dbReference type="Pfam" id="PF00756">
    <property type="entry name" value="Esterase"/>
    <property type="match status" value="1"/>
</dbReference>
<evidence type="ECO:0000313" key="3">
    <source>
        <dbReference type="Proteomes" id="UP000324133"/>
    </source>
</evidence>
<dbReference type="PANTHER" id="PTHR48098:SF6">
    <property type="entry name" value="FERRI-BACILLIBACTIN ESTERASE BESA"/>
    <property type="match status" value="1"/>
</dbReference>
<dbReference type="SUPFAM" id="SSF53474">
    <property type="entry name" value="alpha/beta-Hydrolases"/>
    <property type="match status" value="1"/>
</dbReference>
<dbReference type="Proteomes" id="UP000324133">
    <property type="component" value="Unassembled WGS sequence"/>
</dbReference>
<gene>
    <name evidence="2" type="ORF">FOA19_11490</name>
</gene>
<name>A0A5B6TF51_9BACT</name>
<dbReference type="Gene3D" id="2.60.40.10">
    <property type="entry name" value="Immunoglobulins"/>
    <property type="match status" value="1"/>
</dbReference>
<keyword evidence="1" id="KW-0732">Signal</keyword>
<dbReference type="Gene3D" id="3.40.50.1820">
    <property type="entry name" value="alpha/beta hydrolase"/>
    <property type="match status" value="1"/>
</dbReference>
<dbReference type="OrthoDB" id="9784036at2"/>
<dbReference type="InterPro" id="IPR000801">
    <property type="entry name" value="Esterase-like"/>
</dbReference>
<dbReference type="InterPro" id="IPR013783">
    <property type="entry name" value="Ig-like_fold"/>
</dbReference>
<feature type="chain" id="PRO_5022911649" evidence="1">
    <location>
        <begin position="28"/>
        <end position="387"/>
    </location>
</feature>
<comment type="caution">
    <text evidence="2">The sequence shown here is derived from an EMBL/GenBank/DDBJ whole genome shotgun (WGS) entry which is preliminary data.</text>
</comment>
<dbReference type="AlphaFoldDB" id="A0A5B6TF51"/>
<keyword evidence="2" id="KW-0378">Hydrolase</keyword>
<dbReference type="InterPro" id="IPR050583">
    <property type="entry name" value="Mycobacterial_A85_antigen"/>
</dbReference>
<feature type="signal peptide" evidence="1">
    <location>
        <begin position="1"/>
        <end position="27"/>
    </location>
</feature>
<keyword evidence="3" id="KW-1185">Reference proteome</keyword>
<dbReference type="EMBL" id="VKKY01000002">
    <property type="protein sequence ID" value="KAA3437900.1"/>
    <property type="molecule type" value="Genomic_DNA"/>
</dbReference>
<sequence length="387" mass="43645">MPIMKKSTGLKLGLLLPLTALVFRAEAQVTIEIRKVPEKTPATDTLFLAGNPNNWNPRNPAFAFKKAANNRFYLTLPQGEGELEYKITRGSWEKGETLANGAGRGNRAYKAKAGKDTIRLEVENWQDNFASPAKVHTAASNVQVLSNEFWMPQLKKSRRVWLYLPPNYATSGKKYPVLYMHDGQNVFDAFYSYSGEWGVDESLNELFKTQGKEVIVVAVDNGGEERMNEYTPWRNARYGGGKGDAYVDFLAQTLKPYIDAHYRTKSEKEHTGVAGSSMGGLISLYAALKHPEVFGRAGVFSPAFWVSPEFYEYAAKTKVAKDLKVYLVAGAKESKEMVPDMARMRDLLVKQGMKPSAFVYEVHADGEHKESYWQREFPKVFSWLFAK</sequence>